<feature type="non-terminal residue" evidence="1">
    <location>
        <position position="1"/>
    </location>
</feature>
<dbReference type="Proteomes" id="UP000053841">
    <property type="component" value="Unassembled WGS sequence"/>
</dbReference>
<name>W6YEV5_COCC2</name>
<dbReference type="GeneID" id="19151658"/>
<sequence>PLGASSLGEGDNYSYSSILGLWLALRGNIFLINGLHISFDSTYGYGLFELFS</sequence>
<dbReference type="OrthoDB" id="3688112at2759"/>
<gene>
    <name evidence="1" type="ORF">COCCADRAFT_83888</name>
</gene>
<dbReference type="RefSeq" id="XP_007707614.1">
    <property type="nucleotide sequence ID" value="XM_007709424.1"/>
</dbReference>
<dbReference type="AlphaFoldDB" id="W6YEV5"/>
<evidence type="ECO:0000313" key="2">
    <source>
        <dbReference type="Proteomes" id="UP000053841"/>
    </source>
</evidence>
<dbReference type="HOGENOM" id="CLU_2941370_0_0_1"/>
<dbReference type="KEGG" id="bze:COCCADRAFT_83888"/>
<keyword evidence="2" id="KW-1185">Reference proteome</keyword>
<dbReference type="EMBL" id="KI964545">
    <property type="protein sequence ID" value="EUC38032.1"/>
    <property type="molecule type" value="Genomic_DNA"/>
</dbReference>
<proteinExistence type="predicted"/>
<accession>W6YEV5</accession>
<evidence type="ECO:0000313" key="1">
    <source>
        <dbReference type="EMBL" id="EUC38032.1"/>
    </source>
</evidence>
<organism evidence="1 2">
    <name type="scientific">Cochliobolus carbonum (strain 26-R-13)</name>
    <name type="common">Maize leaf spot fungus</name>
    <name type="synonym">Bipolaris zeicola</name>
    <dbReference type="NCBI Taxonomy" id="930089"/>
    <lineage>
        <taxon>Eukaryota</taxon>
        <taxon>Fungi</taxon>
        <taxon>Dikarya</taxon>
        <taxon>Ascomycota</taxon>
        <taxon>Pezizomycotina</taxon>
        <taxon>Dothideomycetes</taxon>
        <taxon>Pleosporomycetidae</taxon>
        <taxon>Pleosporales</taxon>
        <taxon>Pleosporineae</taxon>
        <taxon>Pleosporaceae</taxon>
        <taxon>Bipolaris</taxon>
    </lineage>
</organism>
<protein>
    <submittedName>
        <fullName evidence="1">Uncharacterized protein</fullName>
    </submittedName>
</protein>
<reference evidence="1 2" key="1">
    <citation type="journal article" date="2013" name="PLoS Genet.">
        <title>Comparative genome structure, secondary metabolite, and effector coding capacity across Cochliobolus pathogens.</title>
        <authorList>
            <person name="Condon B.J."/>
            <person name="Leng Y."/>
            <person name="Wu D."/>
            <person name="Bushley K.E."/>
            <person name="Ohm R.A."/>
            <person name="Otillar R."/>
            <person name="Martin J."/>
            <person name="Schackwitz W."/>
            <person name="Grimwood J."/>
            <person name="MohdZainudin N."/>
            <person name="Xue C."/>
            <person name="Wang R."/>
            <person name="Manning V.A."/>
            <person name="Dhillon B."/>
            <person name="Tu Z.J."/>
            <person name="Steffenson B.J."/>
            <person name="Salamov A."/>
            <person name="Sun H."/>
            <person name="Lowry S."/>
            <person name="LaButti K."/>
            <person name="Han J."/>
            <person name="Copeland A."/>
            <person name="Lindquist E."/>
            <person name="Barry K."/>
            <person name="Schmutz J."/>
            <person name="Baker S.E."/>
            <person name="Ciuffetti L.M."/>
            <person name="Grigoriev I.V."/>
            <person name="Zhong S."/>
            <person name="Turgeon B.G."/>
        </authorList>
    </citation>
    <scope>NUCLEOTIDE SEQUENCE [LARGE SCALE GENOMIC DNA]</scope>
    <source>
        <strain evidence="1 2">26-R-13</strain>
    </source>
</reference>